<keyword evidence="2" id="KW-1185">Reference proteome</keyword>
<proteinExistence type="predicted"/>
<evidence type="ECO:0000313" key="1">
    <source>
        <dbReference type="EMBL" id="GBP33271.1"/>
    </source>
</evidence>
<reference evidence="1 2" key="1">
    <citation type="journal article" date="2019" name="Commun. Biol.">
        <title>The bagworm genome reveals a unique fibroin gene that provides high tensile strength.</title>
        <authorList>
            <person name="Kono N."/>
            <person name="Nakamura H."/>
            <person name="Ohtoshi R."/>
            <person name="Tomita M."/>
            <person name="Numata K."/>
            <person name="Arakawa K."/>
        </authorList>
    </citation>
    <scope>NUCLEOTIDE SEQUENCE [LARGE SCALE GENOMIC DNA]</scope>
</reference>
<accession>A0A4C1V3B5</accession>
<evidence type="ECO:0000313" key="2">
    <source>
        <dbReference type="Proteomes" id="UP000299102"/>
    </source>
</evidence>
<organism evidence="1 2">
    <name type="scientific">Eumeta variegata</name>
    <name type="common">Bagworm moth</name>
    <name type="synonym">Eumeta japonica</name>
    <dbReference type="NCBI Taxonomy" id="151549"/>
    <lineage>
        <taxon>Eukaryota</taxon>
        <taxon>Metazoa</taxon>
        <taxon>Ecdysozoa</taxon>
        <taxon>Arthropoda</taxon>
        <taxon>Hexapoda</taxon>
        <taxon>Insecta</taxon>
        <taxon>Pterygota</taxon>
        <taxon>Neoptera</taxon>
        <taxon>Endopterygota</taxon>
        <taxon>Lepidoptera</taxon>
        <taxon>Glossata</taxon>
        <taxon>Ditrysia</taxon>
        <taxon>Tineoidea</taxon>
        <taxon>Psychidae</taxon>
        <taxon>Oiketicinae</taxon>
        <taxon>Eumeta</taxon>
    </lineage>
</organism>
<dbReference type="EMBL" id="BGZK01000271">
    <property type="protein sequence ID" value="GBP33271.1"/>
    <property type="molecule type" value="Genomic_DNA"/>
</dbReference>
<protein>
    <submittedName>
        <fullName evidence="1">Uncharacterized protein</fullName>
    </submittedName>
</protein>
<dbReference type="AlphaFoldDB" id="A0A4C1V3B5"/>
<gene>
    <name evidence="1" type="ORF">EVAR_5226_1</name>
</gene>
<name>A0A4C1V3B5_EUMVA</name>
<dbReference type="Proteomes" id="UP000299102">
    <property type="component" value="Unassembled WGS sequence"/>
</dbReference>
<sequence length="117" mass="13157">MGKTFEQPSKVLTVRIQIGFVQIGIVSVNAIETITRTISTINNGNWDTNRDRDLSENREGSGTWTRIESEAATGVDRNIDQCWIRAVESLAVTRKSVGSTWERPRSRSFRCCFSSSD</sequence>
<comment type="caution">
    <text evidence="1">The sequence shown here is derived from an EMBL/GenBank/DDBJ whole genome shotgun (WGS) entry which is preliminary data.</text>
</comment>